<sequence length="459" mass="51375">MTSSSTHSTATSWASDEPPKLELDHDKLKDFATNALGLECTQVTRLTQGSYHEIFVLSFSKPEDNTTHVFPSLVRSDFTCIARFTREKSYDGKDASEIATIQYLAERTDLPLPEIYAINLTPDNDIGAPITLMERLPGKQLSSIWQSLSLDHKKAAVSQISRMLVKLVSVKFDKIGSLTPEGVIGPLISACTSEGGGPFDSNLDYMHHFVNPESTSFPGLADTYRSAREALDRFMDGHGHTMFEGSFVMRHADFDGQNIMFTLPEDGSPPKLTGLIDFEYSHSSPLYWAYEYPMFIQDDDFYPEEYEDNAILRAHFVSEVFRHLPNSDTRAVFIDCMNAKSYTLNRFRDLFMGVGFTEGIQVEGGKTYVKLAATGSGDAYDGREGYEPEYYGHDGRPVKHIEGPLVGWISRRAPAQVTIMLRWCQDAVSSLSQRVTRSLAASCPRRLRVFILGDEEAAK</sequence>
<gene>
    <name evidence="2" type="ORF">B0T11DRAFT_302496</name>
</gene>
<dbReference type="InterPro" id="IPR051678">
    <property type="entry name" value="AGP_Transferase"/>
</dbReference>
<accession>A0A8K0T1C1</accession>
<evidence type="ECO:0000259" key="1">
    <source>
        <dbReference type="Pfam" id="PF01636"/>
    </source>
</evidence>
<dbReference type="GO" id="GO:0016301">
    <property type="term" value="F:kinase activity"/>
    <property type="evidence" value="ECO:0007669"/>
    <property type="project" value="UniProtKB-KW"/>
</dbReference>
<dbReference type="AlphaFoldDB" id="A0A8K0T1C1"/>
<name>A0A8K0T1C1_9PEZI</name>
<evidence type="ECO:0000313" key="3">
    <source>
        <dbReference type="Proteomes" id="UP000813385"/>
    </source>
</evidence>
<evidence type="ECO:0000313" key="2">
    <source>
        <dbReference type="EMBL" id="KAH7347258.1"/>
    </source>
</evidence>
<dbReference type="OrthoDB" id="10003767at2759"/>
<proteinExistence type="predicted"/>
<feature type="domain" description="Aminoglycoside phosphotransferase" evidence="1">
    <location>
        <begin position="86"/>
        <end position="286"/>
    </location>
</feature>
<dbReference type="Gene3D" id="3.90.1200.10">
    <property type="match status" value="1"/>
</dbReference>
<dbReference type="Proteomes" id="UP000813385">
    <property type="component" value="Unassembled WGS sequence"/>
</dbReference>
<keyword evidence="2" id="KW-0418">Kinase</keyword>
<dbReference type="Pfam" id="PF01636">
    <property type="entry name" value="APH"/>
    <property type="match status" value="1"/>
</dbReference>
<keyword evidence="2" id="KW-0808">Transferase</keyword>
<dbReference type="InterPro" id="IPR011009">
    <property type="entry name" value="Kinase-like_dom_sf"/>
</dbReference>
<organism evidence="2 3">
    <name type="scientific">Plectosphaerella cucumerina</name>
    <dbReference type="NCBI Taxonomy" id="40658"/>
    <lineage>
        <taxon>Eukaryota</taxon>
        <taxon>Fungi</taxon>
        <taxon>Dikarya</taxon>
        <taxon>Ascomycota</taxon>
        <taxon>Pezizomycotina</taxon>
        <taxon>Sordariomycetes</taxon>
        <taxon>Hypocreomycetidae</taxon>
        <taxon>Glomerellales</taxon>
        <taxon>Plectosphaerellaceae</taxon>
        <taxon>Plectosphaerella</taxon>
    </lineage>
</organism>
<dbReference type="PANTHER" id="PTHR21310:SF15">
    <property type="entry name" value="AMINOGLYCOSIDE PHOSPHOTRANSFERASE DOMAIN-CONTAINING PROTEIN"/>
    <property type="match status" value="1"/>
</dbReference>
<dbReference type="SUPFAM" id="SSF56112">
    <property type="entry name" value="Protein kinase-like (PK-like)"/>
    <property type="match status" value="1"/>
</dbReference>
<dbReference type="PANTHER" id="PTHR21310">
    <property type="entry name" value="AMINOGLYCOSIDE PHOSPHOTRANSFERASE-RELATED-RELATED"/>
    <property type="match status" value="1"/>
</dbReference>
<keyword evidence="3" id="KW-1185">Reference proteome</keyword>
<reference evidence="2" key="1">
    <citation type="journal article" date="2021" name="Nat. Commun.">
        <title>Genetic determinants of endophytism in the Arabidopsis root mycobiome.</title>
        <authorList>
            <person name="Mesny F."/>
            <person name="Miyauchi S."/>
            <person name="Thiergart T."/>
            <person name="Pickel B."/>
            <person name="Atanasova L."/>
            <person name="Karlsson M."/>
            <person name="Huettel B."/>
            <person name="Barry K.W."/>
            <person name="Haridas S."/>
            <person name="Chen C."/>
            <person name="Bauer D."/>
            <person name="Andreopoulos W."/>
            <person name="Pangilinan J."/>
            <person name="LaButti K."/>
            <person name="Riley R."/>
            <person name="Lipzen A."/>
            <person name="Clum A."/>
            <person name="Drula E."/>
            <person name="Henrissat B."/>
            <person name="Kohler A."/>
            <person name="Grigoriev I.V."/>
            <person name="Martin F.M."/>
            <person name="Hacquard S."/>
        </authorList>
    </citation>
    <scope>NUCLEOTIDE SEQUENCE</scope>
    <source>
        <strain evidence="2">MPI-CAGE-AT-0016</strain>
    </source>
</reference>
<comment type="caution">
    <text evidence="2">The sequence shown here is derived from an EMBL/GenBank/DDBJ whole genome shotgun (WGS) entry which is preliminary data.</text>
</comment>
<dbReference type="InterPro" id="IPR002575">
    <property type="entry name" value="Aminoglycoside_PTrfase"/>
</dbReference>
<dbReference type="EMBL" id="JAGPXD010000007">
    <property type="protein sequence ID" value="KAH7347258.1"/>
    <property type="molecule type" value="Genomic_DNA"/>
</dbReference>
<protein>
    <submittedName>
        <fullName evidence="2">Kinase-like domain-containing protein</fullName>
    </submittedName>
</protein>